<evidence type="ECO:0000259" key="10">
    <source>
        <dbReference type="Pfam" id="PF00483"/>
    </source>
</evidence>
<comment type="catalytic activity">
    <reaction evidence="8">
        <text>alpha-D-mannose 1-phosphate + GTP + H(+) = GDP-alpha-D-mannose + diphosphate</text>
        <dbReference type="Rhea" id="RHEA:15229"/>
        <dbReference type="ChEBI" id="CHEBI:15378"/>
        <dbReference type="ChEBI" id="CHEBI:33019"/>
        <dbReference type="ChEBI" id="CHEBI:37565"/>
        <dbReference type="ChEBI" id="CHEBI:57527"/>
        <dbReference type="ChEBI" id="CHEBI:58409"/>
        <dbReference type="EC" id="2.7.7.13"/>
    </reaction>
</comment>
<dbReference type="GO" id="GO:0004475">
    <property type="term" value="F:mannose-1-phosphate guanylyltransferase (GTP) activity"/>
    <property type="evidence" value="ECO:0007669"/>
    <property type="project" value="UniProtKB-EC"/>
</dbReference>
<dbReference type="InterPro" id="IPR049577">
    <property type="entry name" value="GMPP_N"/>
</dbReference>
<comment type="pathway">
    <text evidence="1">Nucleotide-sugar biosynthesis; GDP-alpha-D-mannose biosynthesis; GDP-alpha-D-mannose from alpha-D-mannose 1-phosphate (GTP route): step 1/1.</text>
</comment>
<dbReference type="Pfam" id="PF00483">
    <property type="entry name" value="NTP_transferase"/>
    <property type="match status" value="1"/>
</dbReference>
<dbReference type="InterPro" id="IPR054566">
    <property type="entry name" value="ManC/GMP-like_b-helix"/>
</dbReference>
<evidence type="ECO:0000256" key="3">
    <source>
        <dbReference type="ARBA" id="ARBA00012387"/>
    </source>
</evidence>
<evidence type="ECO:0000259" key="12">
    <source>
        <dbReference type="Pfam" id="PF22640"/>
    </source>
</evidence>
<dbReference type="CDD" id="cd02213">
    <property type="entry name" value="cupin_PMI_typeII_C"/>
    <property type="match status" value="1"/>
</dbReference>
<dbReference type="EC" id="2.7.7.13" evidence="3"/>
<dbReference type="InterPro" id="IPR006375">
    <property type="entry name" value="Man1P_GuaTrfase/Man6P_Isoase"/>
</dbReference>
<evidence type="ECO:0000313" key="13">
    <source>
        <dbReference type="EMBL" id="SEP68779.1"/>
    </source>
</evidence>
<feature type="domain" description="MannoseP isomerase/GMP-like beta-helix" evidence="12">
    <location>
        <begin position="293"/>
        <end position="347"/>
    </location>
</feature>
<proteinExistence type="inferred from homology"/>
<dbReference type="NCBIfam" id="TIGR01479">
    <property type="entry name" value="GMP_PMI"/>
    <property type="match status" value="1"/>
</dbReference>
<dbReference type="InterPro" id="IPR029044">
    <property type="entry name" value="Nucleotide-diphossugar_trans"/>
</dbReference>
<evidence type="ECO:0000259" key="11">
    <source>
        <dbReference type="Pfam" id="PF01050"/>
    </source>
</evidence>
<feature type="domain" description="Nucleotidyl transferase" evidence="10">
    <location>
        <begin position="3"/>
        <end position="285"/>
    </location>
</feature>
<gene>
    <name evidence="13" type="ORF">SAMN05421693_10397</name>
</gene>
<dbReference type="Proteomes" id="UP000199496">
    <property type="component" value="Unassembled WGS sequence"/>
</dbReference>
<dbReference type="SUPFAM" id="SSF51182">
    <property type="entry name" value="RmlC-like cupins"/>
    <property type="match status" value="1"/>
</dbReference>
<dbReference type="PANTHER" id="PTHR46390">
    <property type="entry name" value="MANNOSE-1-PHOSPHATE GUANYLYLTRANSFERASE"/>
    <property type="match status" value="1"/>
</dbReference>
<accession>A0A1H8ZWH7</accession>
<evidence type="ECO:0000256" key="9">
    <source>
        <dbReference type="RuleBase" id="RU004190"/>
    </source>
</evidence>
<organism evidence="13 14">
    <name type="scientific">Ectothiorhodospira magna</name>
    <dbReference type="NCBI Taxonomy" id="867345"/>
    <lineage>
        <taxon>Bacteria</taxon>
        <taxon>Pseudomonadati</taxon>
        <taxon>Pseudomonadota</taxon>
        <taxon>Gammaproteobacteria</taxon>
        <taxon>Chromatiales</taxon>
        <taxon>Ectothiorhodospiraceae</taxon>
        <taxon>Ectothiorhodospira</taxon>
    </lineage>
</organism>
<dbReference type="PANTHER" id="PTHR46390:SF1">
    <property type="entry name" value="MANNOSE-1-PHOSPHATE GUANYLYLTRANSFERASE"/>
    <property type="match status" value="1"/>
</dbReference>
<dbReference type="Pfam" id="PF01050">
    <property type="entry name" value="MannoseP_isomer"/>
    <property type="match status" value="1"/>
</dbReference>
<dbReference type="STRING" id="867345.SAMN05421693_10397"/>
<comment type="similarity">
    <text evidence="2 9">Belongs to the mannose-6-phosphate isomerase type 2 family.</text>
</comment>
<keyword evidence="14" id="KW-1185">Reference proteome</keyword>
<feature type="domain" description="Mannose-6-phosphate isomerase type II C-terminal" evidence="11">
    <location>
        <begin position="351"/>
        <end position="465"/>
    </location>
</feature>
<dbReference type="GO" id="GO:0016853">
    <property type="term" value="F:isomerase activity"/>
    <property type="evidence" value="ECO:0007669"/>
    <property type="project" value="UniProtKB-KW"/>
</dbReference>
<keyword evidence="4 13" id="KW-0808">Transferase</keyword>
<name>A0A1H8ZWH7_9GAMM</name>
<evidence type="ECO:0000256" key="6">
    <source>
        <dbReference type="ARBA" id="ARBA00022741"/>
    </source>
</evidence>
<dbReference type="GO" id="GO:0009298">
    <property type="term" value="P:GDP-mannose biosynthetic process"/>
    <property type="evidence" value="ECO:0007669"/>
    <property type="project" value="UniProtKB-UniPathway"/>
</dbReference>
<evidence type="ECO:0000256" key="8">
    <source>
        <dbReference type="ARBA" id="ARBA00047343"/>
    </source>
</evidence>
<dbReference type="EMBL" id="FOFO01000003">
    <property type="protein sequence ID" value="SEP68779.1"/>
    <property type="molecule type" value="Genomic_DNA"/>
</dbReference>
<evidence type="ECO:0000256" key="2">
    <source>
        <dbReference type="ARBA" id="ARBA00006115"/>
    </source>
</evidence>
<evidence type="ECO:0000256" key="4">
    <source>
        <dbReference type="ARBA" id="ARBA00022679"/>
    </source>
</evidence>
<reference evidence="13 14" key="1">
    <citation type="submission" date="2016-10" db="EMBL/GenBank/DDBJ databases">
        <authorList>
            <person name="de Groot N.N."/>
        </authorList>
    </citation>
    <scope>NUCLEOTIDE SEQUENCE [LARGE SCALE GENOMIC DNA]</scope>
    <source>
        <strain evidence="13 14">B7-7</strain>
    </source>
</reference>
<dbReference type="InterPro" id="IPR001538">
    <property type="entry name" value="Man6P_isomerase-2_C"/>
</dbReference>
<dbReference type="Gene3D" id="2.60.120.10">
    <property type="entry name" value="Jelly Rolls"/>
    <property type="match status" value="1"/>
</dbReference>
<evidence type="ECO:0000256" key="1">
    <source>
        <dbReference type="ARBA" id="ARBA00004823"/>
    </source>
</evidence>
<dbReference type="SUPFAM" id="SSF53448">
    <property type="entry name" value="Nucleotide-diphospho-sugar transferases"/>
    <property type="match status" value="1"/>
</dbReference>
<evidence type="ECO:0000313" key="14">
    <source>
        <dbReference type="Proteomes" id="UP000199496"/>
    </source>
</evidence>
<evidence type="ECO:0000256" key="5">
    <source>
        <dbReference type="ARBA" id="ARBA00022695"/>
    </source>
</evidence>
<evidence type="ECO:0000256" key="7">
    <source>
        <dbReference type="ARBA" id="ARBA00023134"/>
    </source>
</evidence>
<keyword evidence="6" id="KW-0547">Nucleotide-binding</keyword>
<protein>
    <recommendedName>
        <fullName evidence="3">mannose-1-phosphate guanylyltransferase</fullName>
        <ecNumber evidence="3">2.7.7.13</ecNumber>
    </recommendedName>
</protein>
<dbReference type="InterPro" id="IPR011051">
    <property type="entry name" value="RmlC_Cupin_sf"/>
</dbReference>
<dbReference type="InterPro" id="IPR014710">
    <property type="entry name" value="RmlC-like_jellyroll"/>
</dbReference>
<dbReference type="Gene3D" id="3.90.550.10">
    <property type="entry name" value="Spore Coat Polysaccharide Biosynthesis Protein SpsA, Chain A"/>
    <property type="match status" value="1"/>
</dbReference>
<keyword evidence="5 13" id="KW-0548">Nucleotidyltransferase</keyword>
<dbReference type="GO" id="GO:0005525">
    <property type="term" value="F:GTP binding"/>
    <property type="evidence" value="ECO:0007669"/>
    <property type="project" value="UniProtKB-KW"/>
</dbReference>
<dbReference type="FunFam" id="2.60.120.10:FF:000032">
    <property type="entry name" value="Mannose-1-phosphate guanylyltransferase/mannose-6-phosphate isomerase"/>
    <property type="match status" value="1"/>
</dbReference>
<dbReference type="UniPathway" id="UPA00126">
    <property type="reaction ID" value="UER00930"/>
</dbReference>
<sequence length="470" mass="51827">MIPLILSGGAGTRLWPMSRQLFPKQFLPLADPQSTLLQATLARLPQGDDLGRPVVVCNEDHRFLVAEQLRAMGVQPARIILEPVGRNTAPAVALAALEQVQDGADPVLLVMPADHVIADVDAFRRTLSTARMRAEAGDLVTFGIVPTEPHTGYGYIRAGHGTEEAGVLPVLEFVEKPDQQTAEGYLAGGDYFWNSGMFVFRASVFLQELETHAPDILATCRKALESAQADMDFLRVDRDAFATCRSDSIDYAVMEKTGRAVVVPLRAGWSDVGSWASLWAVGARDADGNLTQGDVITVGARNCYVHGNQRLVAAVGVEDLVIVETADAVLVMHKDRDQEVKEVVARLKSRGREEADIHRCVARPWGTYERIDASDRFQVKRITVKPGQTLSLQMHYHRAEHWIVVRGTARITRGEEVFVLTENQSTFIPLGITHRLENPGKIPLELIEVQSGSYLGEDDIVRFQDTYGRS</sequence>
<dbReference type="GO" id="GO:0000271">
    <property type="term" value="P:polysaccharide biosynthetic process"/>
    <property type="evidence" value="ECO:0007669"/>
    <property type="project" value="InterPro"/>
</dbReference>
<dbReference type="Pfam" id="PF22640">
    <property type="entry name" value="ManC_GMP_beta-helix"/>
    <property type="match status" value="1"/>
</dbReference>
<dbReference type="AlphaFoldDB" id="A0A1H8ZWH7"/>
<keyword evidence="7" id="KW-0342">GTP-binding</keyword>
<dbReference type="InterPro" id="IPR051161">
    <property type="entry name" value="Mannose-6P_isomerase_type2"/>
</dbReference>
<dbReference type="FunFam" id="3.90.550.10:FF:000046">
    <property type="entry name" value="Mannose-1-phosphate guanylyltransferase (GDP)"/>
    <property type="match status" value="1"/>
</dbReference>
<dbReference type="InterPro" id="IPR005835">
    <property type="entry name" value="NTP_transferase_dom"/>
</dbReference>
<keyword evidence="13" id="KW-0413">Isomerase</keyword>
<dbReference type="RefSeq" id="WP_090203429.1">
    <property type="nucleotide sequence ID" value="NZ_FOFO01000003.1"/>
</dbReference>
<dbReference type="CDD" id="cd02509">
    <property type="entry name" value="GDP-M1P_Guanylyltransferase"/>
    <property type="match status" value="1"/>
</dbReference>